<gene>
    <name evidence="6" type="ORF">V6E02_03115</name>
</gene>
<evidence type="ECO:0000259" key="2">
    <source>
        <dbReference type="PROSITE" id="PS50113"/>
    </source>
</evidence>
<sequence length="916" mass="100042">MRTPHFHGLRARLFLLLMLAVLPWVVATGYGLLQIRQAAHTEAVAKVEAFATQAAWEQRQVVEEARTFLSVLAALPEVARGDTAACGARLAMLKTRSRGYVNVGVIGPDGRLVCDLMGGAGTYLGDRSYFQAARARRGFVAGHYIIGRVSGQAVMPLASPIVDERGEVTRVIYAAIGADWLASRLTLAALPPATVVTLLDRQGTVVARLPAEPRYLGKPHPAAALVKAAQTGGPGGILEVGGDAPSLIAYTPLDWRGVALAYVAVSVPVRMVEAPVEEALRWRFLLVLGMTLGVFALGWMFAEKTVLAPVRRLRDFSRRLAQGDLSARPEPAGEGELSELTHSLGAMAANLEQSRGMLERIMDVVPEAILVTDVQGSIAMANARCEALFGYRPDELKGQSIELLVPEAQRDLHVRLRAEYWAAPRPRPMGKPGTHVLARRKDGSVFPVDVSLGPLPTEQGFKVVAAVRDASERKRFEEELLRQATHDALTGLPNQMLFRQLLQQAMMQADRDETLLAVMFLDLDGFKTINDTLGHGAGDALLKQVAARIRGAVRAADVVARQGGDEFTLLIAGVRQIPDVTRVADKLLAVVAKPYQIEGREVNVSASIGITLYPLDDADAEHLLRNADTAMYRAKREGRNRYSYYTAEMNAEVKRRLELETGLRRALREGQFEVFYQPQVAVENGCWVGLEALVRWHHPERGLVSPDEFIPVAEDSGLIEPIGEWVLAQVCRQINEWKRRGLPSVRVAVNLSARQFAKPGLLDDVAAILSAEGMGTCAKQIELEVTESILMGDQRRSITLLEGLRAMGLSLSVDDFGTGYSSLSYLKRFPLTALKIDRSFIDGVVDDPSDATIAGAIIDLAHSLHLSVVAEGVETEAQWQWLRAHGCDFAQGYFFGRPMPATEIEARLTARLAEQA</sequence>
<dbReference type="SMART" id="SM00304">
    <property type="entry name" value="HAMP"/>
    <property type="match status" value="1"/>
</dbReference>
<dbReference type="PANTHER" id="PTHR44757:SF2">
    <property type="entry name" value="BIOFILM ARCHITECTURE MAINTENANCE PROTEIN MBAA"/>
    <property type="match status" value="1"/>
</dbReference>
<dbReference type="PROSITE" id="PS50112">
    <property type="entry name" value="PAS"/>
    <property type="match status" value="1"/>
</dbReference>
<dbReference type="NCBIfam" id="TIGR00254">
    <property type="entry name" value="GGDEF"/>
    <property type="match status" value="1"/>
</dbReference>
<dbReference type="PANTHER" id="PTHR44757">
    <property type="entry name" value="DIGUANYLATE CYCLASE DGCP"/>
    <property type="match status" value="1"/>
</dbReference>
<dbReference type="Pfam" id="PF13426">
    <property type="entry name" value="PAS_9"/>
    <property type="match status" value="1"/>
</dbReference>
<dbReference type="InterPro" id="IPR035965">
    <property type="entry name" value="PAS-like_dom_sf"/>
</dbReference>
<dbReference type="PROSITE" id="PS50113">
    <property type="entry name" value="PAC"/>
    <property type="match status" value="1"/>
</dbReference>
<dbReference type="SMART" id="SM00052">
    <property type="entry name" value="EAL"/>
    <property type="match status" value="1"/>
</dbReference>
<dbReference type="Pfam" id="PF00672">
    <property type="entry name" value="HAMP"/>
    <property type="match status" value="1"/>
</dbReference>
<dbReference type="CDD" id="cd01949">
    <property type="entry name" value="GGDEF"/>
    <property type="match status" value="1"/>
</dbReference>
<evidence type="ECO:0000313" key="6">
    <source>
        <dbReference type="EMBL" id="MEO1766205.1"/>
    </source>
</evidence>
<dbReference type="Gene3D" id="3.30.70.270">
    <property type="match status" value="1"/>
</dbReference>
<dbReference type="CDD" id="cd00130">
    <property type="entry name" value="PAS"/>
    <property type="match status" value="1"/>
</dbReference>
<dbReference type="RefSeq" id="WP_347307027.1">
    <property type="nucleotide sequence ID" value="NZ_JBAJEX010000001.1"/>
</dbReference>
<dbReference type="CDD" id="cd01948">
    <property type="entry name" value="EAL"/>
    <property type="match status" value="1"/>
</dbReference>
<dbReference type="Pfam" id="PF00990">
    <property type="entry name" value="GGDEF"/>
    <property type="match status" value="1"/>
</dbReference>
<evidence type="ECO:0000259" key="5">
    <source>
        <dbReference type="PROSITE" id="PS50887"/>
    </source>
</evidence>
<dbReference type="InterPro" id="IPR035919">
    <property type="entry name" value="EAL_sf"/>
</dbReference>
<dbReference type="Proteomes" id="UP001482231">
    <property type="component" value="Unassembled WGS sequence"/>
</dbReference>
<dbReference type="PROSITE" id="PS50887">
    <property type="entry name" value="GGDEF"/>
    <property type="match status" value="1"/>
</dbReference>
<dbReference type="InterPro" id="IPR052155">
    <property type="entry name" value="Biofilm_reg_signaling"/>
</dbReference>
<feature type="domain" description="PAC" evidence="2">
    <location>
        <begin position="431"/>
        <end position="482"/>
    </location>
</feature>
<dbReference type="InterPro" id="IPR000014">
    <property type="entry name" value="PAS"/>
</dbReference>
<feature type="domain" description="EAL" evidence="3">
    <location>
        <begin position="656"/>
        <end position="912"/>
    </location>
</feature>
<dbReference type="InterPro" id="IPR000160">
    <property type="entry name" value="GGDEF_dom"/>
</dbReference>
<feature type="domain" description="HAMP" evidence="4">
    <location>
        <begin position="304"/>
        <end position="356"/>
    </location>
</feature>
<evidence type="ECO:0000259" key="1">
    <source>
        <dbReference type="PROSITE" id="PS50112"/>
    </source>
</evidence>
<accession>A0ABV0EDW2</accession>
<feature type="domain" description="PAS" evidence="1">
    <location>
        <begin position="354"/>
        <end position="407"/>
    </location>
</feature>
<dbReference type="SUPFAM" id="SSF141868">
    <property type="entry name" value="EAL domain-like"/>
    <property type="match status" value="1"/>
</dbReference>
<comment type="caution">
    <text evidence="6">The sequence shown here is derived from an EMBL/GenBank/DDBJ whole genome shotgun (WGS) entry which is preliminary data.</text>
</comment>
<dbReference type="InterPro" id="IPR000700">
    <property type="entry name" value="PAS-assoc_C"/>
</dbReference>
<dbReference type="Pfam" id="PF00563">
    <property type="entry name" value="EAL"/>
    <property type="match status" value="1"/>
</dbReference>
<keyword evidence="7" id="KW-1185">Reference proteome</keyword>
<reference evidence="6 7" key="1">
    <citation type="submission" date="2024-02" db="EMBL/GenBank/DDBJ databases">
        <title>New thermophilic sulfur-oxidizing bacteria from a hot springs of the Uzon caldera (Kamchatka, Russia).</title>
        <authorList>
            <person name="Dukat A.M."/>
            <person name="Elcheninov A.G."/>
            <person name="Frolov E.N."/>
        </authorList>
    </citation>
    <scope>NUCLEOTIDE SEQUENCE [LARGE SCALE GENOMIC DNA]</scope>
    <source>
        <strain evidence="6 7">AK1</strain>
    </source>
</reference>
<dbReference type="SUPFAM" id="SSF55785">
    <property type="entry name" value="PYP-like sensor domain (PAS domain)"/>
    <property type="match status" value="1"/>
</dbReference>
<dbReference type="InterPro" id="IPR029787">
    <property type="entry name" value="Nucleotide_cyclase"/>
</dbReference>
<protein>
    <submittedName>
        <fullName evidence="6">EAL domain-containing protein</fullName>
    </submittedName>
</protein>
<dbReference type="Gene3D" id="3.20.20.450">
    <property type="entry name" value="EAL domain"/>
    <property type="match status" value="1"/>
</dbReference>
<evidence type="ECO:0000313" key="7">
    <source>
        <dbReference type="Proteomes" id="UP001482231"/>
    </source>
</evidence>
<dbReference type="InterPro" id="IPR043128">
    <property type="entry name" value="Rev_trsase/Diguanyl_cyclase"/>
</dbReference>
<name>A0ABV0EDW2_9BURK</name>
<dbReference type="CDD" id="cd12914">
    <property type="entry name" value="PDC1_DGC_like"/>
    <property type="match status" value="1"/>
</dbReference>
<dbReference type="NCBIfam" id="TIGR00229">
    <property type="entry name" value="sensory_box"/>
    <property type="match status" value="1"/>
</dbReference>
<dbReference type="Gene3D" id="3.30.450.20">
    <property type="entry name" value="PAS domain"/>
    <property type="match status" value="2"/>
</dbReference>
<evidence type="ECO:0000259" key="3">
    <source>
        <dbReference type="PROSITE" id="PS50883"/>
    </source>
</evidence>
<dbReference type="InterPro" id="IPR001633">
    <property type="entry name" value="EAL_dom"/>
</dbReference>
<dbReference type="PROSITE" id="PS50883">
    <property type="entry name" value="EAL"/>
    <property type="match status" value="1"/>
</dbReference>
<dbReference type="EMBL" id="JBAJEX010000001">
    <property type="protein sequence ID" value="MEO1766205.1"/>
    <property type="molecule type" value="Genomic_DNA"/>
</dbReference>
<dbReference type="CDD" id="cd12915">
    <property type="entry name" value="PDC2_DGC_like"/>
    <property type="match status" value="1"/>
</dbReference>
<dbReference type="Gene3D" id="6.10.340.10">
    <property type="match status" value="1"/>
</dbReference>
<dbReference type="CDD" id="cd06225">
    <property type="entry name" value="HAMP"/>
    <property type="match status" value="1"/>
</dbReference>
<proteinExistence type="predicted"/>
<dbReference type="SMART" id="SM00091">
    <property type="entry name" value="PAS"/>
    <property type="match status" value="1"/>
</dbReference>
<dbReference type="SUPFAM" id="SSF55073">
    <property type="entry name" value="Nucleotide cyclase"/>
    <property type="match status" value="1"/>
</dbReference>
<dbReference type="SUPFAM" id="SSF158472">
    <property type="entry name" value="HAMP domain-like"/>
    <property type="match status" value="1"/>
</dbReference>
<organism evidence="6 7">
    <name type="scientific">Thiobacter aerophilum</name>
    <dbReference type="NCBI Taxonomy" id="3121275"/>
    <lineage>
        <taxon>Bacteria</taxon>
        <taxon>Pseudomonadati</taxon>
        <taxon>Pseudomonadota</taxon>
        <taxon>Betaproteobacteria</taxon>
        <taxon>Burkholderiales</taxon>
        <taxon>Thiobacteraceae</taxon>
        <taxon>Thiobacter</taxon>
    </lineage>
</organism>
<dbReference type="InterPro" id="IPR003660">
    <property type="entry name" value="HAMP_dom"/>
</dbReference>
<dbReference type="PROSITE" id="PS50885">
    <property type="entry name" value="HAMP"/>
    <property type="match status" value="1"/>
</dbReference>
<dbReference type="SMART" id="SM00267">
    <property type="entry name" value="GGDEF"/>
    <property type="match status" value="1"/>
</dbReference>
<feature type="domain" description="GGDEF" evidence="5">
    <location>
        <begin position="514"/>
        <end position="647"/>
    </location>
</feature>
<evidence type="ECO:0000259" key="4">
    <source>
        <dbReference type="PROSITE" id="PS50885"/>
    </source>
</evidence>